<dbReference type="AlphaFoldDB" id="H8H1N8"/>
<dbReference type="EMBL" id="CP002193">
    <property type="protein sequence ID" value="AFD27435.1"/>
    <property type="molecule type" value="Genomic_DNA"/>
</dbReference>
<evidence type="ECO:0000313" key="2">
    <source>
        <dbReference type="Proteomes" id="UP000007575"/>
    </source>
</evidence>
<accession>H8H1N8</accession>
<protein>
    <submittedName>
        <fullName evidence="1">Uncharacterized protein</fullName>
    </submittedName>
</protein>
<sequence>MTPLPLTFWQARILLLMTQEPQSLNDVTHQLATHGKVLRLSRLEIIIEELRARELLGHLPQRDALESRYWLRSGPAAEEALHEAYGVVKNRKGPWERGT</sequence>
<dbReference type="KEGG" id="dgo:DGo_PB0166"/>
<keyword evidence="2" id="KW-1185">Reference proteome</keyword>
<proteinExistence type="predicted"/>
<keyword evidence="1" id="KW-0614">Plasmid</keyword>
<name>H8H1N8_DEIGI</name>
<dbReference type="HOGENOM" id="CLU_2368194_0_0_0"/>
<organism evidence="1 2">
    <name type="scientific">Deinococcus gobiensis (strain DSM 21396 / JCM 16679 / CGMCC 1.7299 / I-0)</name>
    <dbReference type="NCBI Taxonomy" id="745776"/>
    <lineage>
        <taxon>Bacteria</taxon>
        <taxon>Thermotogati</taxon>
        <taxon>Deinococcota</taxon>
        <taxon>Deinococci</taxon>
        <taxon>Deinococcales</taxon>
        <taxon>Deinococcaceae</taxon>
        <taxon>Deinococcus</taxon>
    </lineage>
</organism>
<dbReference type="Proteomes" id="UP000007575">
    <property type="component" value="Plasmid P2"/>
</dbReference>
<geneLocation type="plasmid" evidence="1 2">
    <name>P2</name>
</geneLocation>
<reference evidence="1 2" key="1">
    <citation type="journal article" date="2012" name="PLoS ONE">
        <title>Genome sequence and transcriptome analysis of the radioresistant bacterium Deinococcus gobiensis: insights into the extreme environmental adaptations.</title>
        <authorList>
            <person name="Yuan M."/>
            <person name="Chen M."/>
            <person name="Zhang W."/>
            <person name="Lu W."/>
            <person name="Wang J."/>
            <person name="Yang M."/>
            <person name="Zhao P."/>
            <person name="Tang R."/>
            <person name="Li X."/>
            <person name="Hao Y."/>
            <person name="Zhou Z."/>
            <person name="Zhan Y."/>
            <person name="Yu H."/>
            <person name="Teng C."/>
            <person name="Yan Y."/>
            <person name="Ping S."/>
            <person name="Wang Y."/>
            <person name="Lin M."/>
        </authorList>
    </citation>
    <scope>NUCLEOTIDE SEQUENCE [LARGE SCALE GENOMIC DNA]</scope>
    <source>
        <strain evidence="2">DSM 21396 / JCM 16679 / CGMCC 1.7299 / I-0</strain>
        <plasmid evidence="1">P2</plasmid>
    </source>
</reference>
<gene>
    <name evidence="1" type="ordered locus">DGo_PB0166</name>
</gene>
<evidence type="ECO:0000313" key="1">
    <source>
        <dbReference type="EMBL" id="AFD27435.1"/>
    </source>
</evidence>